<dbReference type="InterPro" id="IPR045338">
    <property type="entry name" value="DUF6535"/>
</dbReference>
<evidence type="ECO:0000259" key="3">
    <source>
        <dbReference type="Pfam" id="PF20153"/>
    </source>
</evidence>
<dbReference type="EMBL" id="JANAWD010000815">
    <property type="protein sequence ID" value="KAJ3475688.1"/>
    <property type="molecule type" value="Genomic_DNA"/>
</dbReference>
<reference evidence="4" key="1">
    <citation type="submission" date="2022-07" db="EMBL/GenBank/DDBJ databases">
        <title>Genome Sequence of Physisporinus lineatus.</title>
        <authorList>
            <person name="Buettner E."/>
        </authorList>
    </citation>
    <scope>NUCLEOTIDE SEQUENCE</scope>
    <source>
        <strain evidence="4">VT162</strain>
    </source>
</reference>
<comment type="caution">
    <text evidence="4">The sequence shown here is derived from an EMBL/GenBank/DDBJ whole genome shotgun (WGS) entry which is preliminary data.</text>
</comment>
<evidence type="ECO:0000313" key="5">
    <source>
        <dbReference type="Proteomes" id="UP001212997"/>
    </source>
</evidence>
<evidence type="ECO:0000313" key="4">
    <source>
        <dbReference type="EMBL" id="KAJ3475688.1"/>
    </source>
</evidence>
<feature type="transmembrane region" description="Helical" evidence="2">
    <location>
        <begin position="162"/>
        <end position="185"/>
    </location>
</feature>
<feature type="transmembrane region" description="Helical" evidence="2">
    <location>
        <begin position="90"/>
        <end position="109"/>
    </location>
</feature>
<keyword evidence="2" id="KW-0472">Membrane</keyword>
<keyword evidence="2" id="KW-1133">Transmembrane helix</keyword>
<keyword evidence="2" id="KW-0812">Transmembrane</keyword>
<gene>
    <name evidence="4" type="ORF">NLI96_g11672</name>
</gene>
<name>A0AAD5UW86_9APHY</name>
<feature type="domain" description="DUF6535" evidence="3">
    <location>
        <begin position="65"/>
        <end position="245"/>
    </location>
</feature>
<feature type="region of interest" description="Disordered" evidence="1">
    <location>
        <begin position="1"/>
        <end position="36"/>
    </location>
</feature>
<feature type="transmembrane region" description="Helical" evidence="2">
    <location>
        <begin position="251"/>
        <end position="276"/>
    </location>
</feature>
<keyword evidence="5" id="KW-1185">Reference proteome</keyword>
<dbReference type="Pfam" id="PF20153">
    <property type="entry name" value="DUF6535"/>
    <property type="match status" value="1"/>
</dbReference>
<evidence type="ECO:0000256" key="1">
    <source>
        <dbReference type="SAM" id="MobiDB-lite"/>
    </source>
</evidence>
<proteinExistence type="predicted"/>
<evidence type="ECO:0000256" key="2">
    <source>
        <dbReference type="SAM" id="Phobius"/>
    </source>
</evidence>
<sequence>MASTNLLAGPSSMLKVPEDPPMNQKGYPTQGHSKEDRLDQLKRELVEKCTKIEEEYPEVVHKDGWSTIHEMLKIRDEKDIKKHFENIDTLLVFAGLYSAILTAFLVEAYKLLQPDSSDESRQILLEISQQLGSFAISSGFANSTYVPSSLPTGPFTPKRSSVWLNGLWFIALILSLVTASLGLLVKQWLREYADNPGASSEEQRRIRLFRVRGLRKYKVFEIATFLPLLLQISLVLFFSGLVLFTRGVHATIGWVILGFVVSWGMILVITTVLPWFSASCPYKTPFLKSITSQFKRLLNSLHIWLKDSVEDRFRWLYVQLPETLFGDDAEMKASYRSSFDVEVLLDAYKTSGTANVSETILHCLDLQRPSESFAHLCTVIIRGYSLDPSIRLAPQIYLNLSSEVYGLFVKSLSTCVRSRLIQAFENKENSKLDDDSVDLLLQLNRCNNFLGPSSRTDRALTQVSSALLRASLSAPFAHRSLIKYASALLESGFRTLRRWEYFDKSTMAAFIEAWNQVFDEPSSTSDVEDEVLDNIHRVLFCAGRSTEECWPGLKHDFRHLLGLIASRIKSLPDSSGPQWPPRVFRWHCILDMAMRLHKRIPNIIDKTLFESLHTRSMKMFDLYVEDEEDGYGNLARYIGEEAKRESQTLDVSTRSVDWDEVLERYVEVEVRGVGEYTEYGDKWDYQRLQVDCKHRMEFILNFEEFWDDRTRWMVSGYKF</sequence>
<organism evidence="4 5">
    <name type="scientific">Meripilus lineatus</name>
    <dbReference type="NCBI Taxonomy" id="2056292"/>
    <lineage>
        <taxon>Eukaryota</taxon>
        <taxon>Fungi</taxon>
        <taxon>Dikarya</taxon>
        <taxon>Basidiomycota</taxon>
        <taxon>Agaricomycotina</taxon>
        <taxon>Agaricomycetes</taxon>
        <taxon>Polyporales</taxon>
        <taxon>Meripilaceae</taxon>
        <taxon>Meripilus</taxon>
    </lineage>
</organism>
<dbReference type="AlphaFoldDB" id="A0AAD5UW86"/>
<feature type="transmembrane region" description="Helical" evidence="2">
    <location>
        <begin position="219"/>
        <end position="245"/>
    </location>
</feature>
<dbReference type="Proteomes" id="UP001212997">
    <property type="component" value="Unassembled WGS sequence"/>
</dbReference>
<accession>A0AAD5UW86</accession>
<protein>
    <recommendedName>
        <fullName evidence="3">DUF6535 domain-containing protein</fullName>
    </recommendedName>
</protein>